<evidence type="ECO:0000313" key="2">
    <source>
        <dbReference type="Proteomes" id="UP000677918"/>
    </source>
</evidence>
<organism evidence="1 2">
    <name type="scientific">Xylanibacillus composti</name>
    <dbReference type="NCBI Taxonomy" id="1572762"/>
    <lineage>
        <taxon>Bacteria</taxon>
        <taxon>Bacillati</taxon>
        <taxon>Bacillota</taxon>
        <taxon>Bacilli</taxon>
        <taxon>Bacillales</taxon>
        <taxon>Paenibacillaceae</taxon>
        <taxon>Xylanibacillus</taxon>
    </lineage>
</organism>
<accession>A0A8J4H6P9</accession>
<gene>
    <name evidence="1" type="ORF">XYCOK13_35310</name>
</gene>
<dbReference type="RefSeq" id="WP_213413523.1">
    <property type="nucleotide sequence ID" value="NZ_BOVK01000055.1"/>
</dbReference>
<name>A0A8J4H6P9_9BACL</name>
<keyword evidence="2" id="KW-1185">Reference proteome</keyword>
<proteinExistence type="predicted"/>
<sequence>MRPNQRKQKIAVAIIHGMGRQKEDFAAELKVRLDESVAGCFKKRGMKPRTDDFVILPIYWAHIADRIQDELEIRLELDVLAWKRLRSFVIGYLGDAIAYQMPLARNQFLVDSIHLEMKNKLAKLAATCGDCAPLCIISHSLGTVISSEYFKSVQQARASTGASPLASGRTLALYYTMGSPLPIWALREKDFGFPPDIPSPGLQRMYPNLVGEWINFYSKYDVLGFPLRPINDRYRRRVNVDRQIDVGRLFSRYTPLAHHYYWENKTVVRRMAEGLVRAWIAINGAR</sequence>
<dbReference type="AlphaFoldDB" id="A0A8J4H6P9"/>
<comment type="caution">
    <text evidence="1">The sequence shown here is derived from an EMBL/GenBank/DDBJ whole genome shotgun (WGS) entry which is preliminary data.</text>
</comment>
<dbReference type="Proteomes" id="UP000677918">
    <property type="component" value="Unassembled WGS sequence"/>
</dbReference>
<evidence type="ECO:0000313" key="1">
    <source>
        <dbReference type="EMBL" id="GIQ70707.1"/>
    </source>
</evidence>
<reference evidence="1" key="1">
    <citation type="submission" date="2021-04" db="EMBL/GenBank/DDBJ databases">
        <title>Draft genome sequence of Xylanibacillus composti strain K13.</title>
        <authorList>
            <person name="Uke A."/>
            <person name="Chhe C."/>
            <person name="Baramee S."/>
            <person name="Kosugi A."/>
        </authorList>
    </citation>
    <scope>NUCLEOTIDE SEQUENCE</scope>
    <source>
        <strain evidence="1">K13</strain>
    </source>
</reference>
<evidence type="ECO:0008006" key="3">
    <source>
        <dbReference type="Google" id="ProtNLM"/>
    </source>
</evidence>
<dbReference type="EMBL" id="BOVK01000055">
    <property type="protein sequence ID" value="GIQ70707.1"/>
    <property type="molecule type" value="Genomic_DNA"/>
</dbReference>
<protein>
    <recommendedName>
        <fullName evidence="3">Chemotaxis protein</fullName>
    </recommendedName>
</protein>